<keyword evidence="6" id="KW-1185">Reference proteome</keyword>
<accession>A0A0A2V073</accession>
<evidence type="ECO:0000313" key="5">
    <source>
        <dbReference type="EMBL" id="KGP92403.1"/>
    </source>
</evidence>
<reference evidence="5 6" key="1">
    <citation type="submission" date="2013-08" db="EMBL/GenBank/DDBJ databases">
        <title>Genome of Pontibacillus chungwhensis.</title>
        <authorList>
            <person name="Wang Q."/>
            <person name="Wang G."/>
        </authorList>
    </citation>
    <scope>NUCLEOTIDE SEQUENCE [LARGE SCALE GENOMIC DNA]</scope>
    <source>
        <strain evidence="5 6">BH030062</strain>
    </source>
</reference>
<dbReference type="RefSeq" id="WP_036781566.1">
    <property type="nucleotide sequence ID" value="NZ_AVBG01000003.1"/>
</dbReference>
<dbReference type="Gene3D" id="2.60.40.1240">
    <property type="match status" value="1"/>
</dbReference>
<proteinExistence type="predicted"/>
<evidence type="ECO:0000256" key="3">
    <source>
        <dbReference type="SAM" id="SignalP"/>
    </source>
</evidence>
<organism evidence="5 6">
    <name type="scientific">Pontibacillus chungwhensis BH030062</name>
    <dbReference type="NCBI Taxonomy" id="1385513"/>
    <lineage>
        <taxon>Bacteria</taxon>
        <taxon>Bacillati</taxon>
        <taxon>Bacillota</taxon>
        <taxon>Bacilli</taxon>
        <taxon>Bacillales</taxon>
        <taxon>Bacillaceae</taxon>
        <taxon>Pontibacillus</taxon>
    </lineage>
</organism>
<name>A0A0A2V073_9BACI</name>
<protein>
    <recommendedName>
        <fullName evidence="4">DUF4352 domain-containing protein</fullName>
    </recommendedName>
</protein>
<dbReference type="Proteomes" id="UP000030153">
    <property type="component" value="Unassembled WGS sequence"/>
</dbReference>
<evidence type="ECO:0000256" key="2">
    <source>
        <dbReference type="SAM" id="MobiDB-lite"/>
    </source>
</evidence>
<evidence type="ECO:0000256" key="1">
    <source>
        <dbReference type="ARBA" id="ARBA00022729"/>
    </source>
</evidence>
<evidence type="ECO:0000259" key="4">
    <source>
        <dbReference type="Pfam" id="PF11611"/>
    </source>
</evidence>
<evidence type="ECO:0000313" key="6">
    <source>
        <dbReference type="Proteomes" id="UP000030153"/>
    </source>
</evidence>
<dbReference type="AlphaFoldDB" id="A0A0A2V073"/>
<sequence>MKKKKIWLIISLTITVVIIGACAQSEAKNSSEEKVYKSIQNDTNSSKNTSETTYKGETIKQGDLKLTLHSVRETSKGAMEPENDKFIIADITIENTGDKVKHVSVLMNFDMYNDEGDKQKHTVSPQTDGEAEGELPPGGSLNGEIAFDVEEADSYELMFKLLEQPGWVSWKINESDL</sequence>
<feature type="domain" description="DUF4352" evidence="4">
    <location>
        <begin position="56"/>
        <end position="159"/>
    </location>
</feature>
<feature type="signal peptide" evidence="3">
    <location>
        <begin position="1"/>
        <end position="23"/>
    </location>
</feature>
<comment type="caution">
    <text evidence="5">The sequence shown here is derived from an EMBL/GenBank/DDBJ whole genome shotgun (WGS) entry which is preliminary data.</text>
</comment>
<dbReference type="eggNOG" id="ENOG5033ATC">
    <property type="taxonomic scope" value="Bacteria"/>
</dbReference>
<keyword evidence="1 3" id="KW-0732">Signal</keyword>
<dbReference type="InterPro" id="IPR029050">
    <property type="entry name" value="Immunoprotect_excell_Ig-like"/>
</dbReference>
<dbReference type="InterPro" id="IPR029051">
    <property type="entry name" value="DUF4352"/>
</dbReference>
<dbReference type="EMBL" id="AVBG01000003">
    <property type="protein sequence ID" value="KGP92403.1"/>
    <property type="molecule type" value="Genomic_DNA"/>
</dbReference>
<feature type="chain" id="PRO_5001995179" description="DUF4352 domain-containing protein" evidence="3">
    <location>
        <begin position="24"/>
        <end position="177"/>
    </location>
</feature>
<dbReference type="OrthoDB" id="1795719at2"/>
<gene>
    <name evidence="5" type="ORF">N780_01950</name>
</gene>
<feature type="region of interest" description="Disordered" evidence="2">
    <location>
        <begin position="115"/>
        <end position="143"/>
    </location>
</feature>
<dbReference type="PROSITE" id="PS51257">
    <property type="entry name" value="PROKAR_LIPOPROTEIN"/>
    <property type="match status" value="1"/>
</dbReference>
<dbReference type="STRING" id="1385513.N780_01950"/>
<dbReference type="Pfam" id="PF11611">
    <property type="entry name" value="DUF4352"/>
    <property type="match status" value="1"/>
</dbReference>